<dbReference type="OrthoDB" id="5438043at2"/>
<dbReference type="PANTHER" id="PTHR33490:SF12">
    <property type="entry name" value="BLL5557 PROTEIN"/>
    <property type="match status" value="1"/>
</dbReference>
<name>A0A1I5VQT3_9PSEU</name>
<dbReference type="SUPFAM" id="SSF54001">
    <property type="entry name" value="Cysteine proteinases"/>
    <property type="match status" value="1"/>
</dbReference>
<dbReference type="Proteomes" id="UP000198727">
    <property type="component" value="Unassembled WGS sequence"/>
</dbReference>
<dbReference type="Pfam" id="PF01841">
    <property type="entry name" value="Transglut_core"/>
    <property type="match status" value="1"/>
</dbReference>
<dbReference type="SMART" id="SM00460">
    <property type="entry name" value="TGc"/>
    <property type="match status" value="1"/>
</dbReference>
<evidence type="ECO:0000313" key="2">
    <source>
        <dbReference type="EMBL" id="SFQ09918.1"/>
    </source>
</evidence>
<proteinExistence type="predicted"/>
<gene>
    <name evidence="2" type="ORF">SAMN05421810_104478</name>
</gene>
<keyword evidence="3" id="KW-1185">Reference proteome</keyword>
<dbReference type="PANTHER" id="PTHR33490">
    <property type="entry name" value="BLR5614 PROTEIN-RELATED"/>
    <property type="match status" value="1"/>
</dbReference>
<dbReference type="InterPro" id="IPR002931">
    <property type="entry name" value="Transglutaminase-like"/>
</dbReference>
<dbReference type="InterPro" id="IPR038765">
    <property type="entry name" value="Papain-like_cys_pep_sf"/>
</dbReference>
<dbReference type="Gene3D" id="3.10.620.30">
    <property type="match status" value="1"/>
</dbReference>
<reference evidence="3" key="1">
    <citation type="submission" date="2016-10" db="EMBL/GenBank/DDBJ databases">
        <authorList>
            <person name="Varghese N."/>
            <person name="Submissions S."/>
        </authorList>
    </citation>
    <scope>NUCLEOTIDE SEQUENCE [LARGE SCALE GENOMIC DNA]</scope>
    <source>
        <strain evidence="3">CGMCC 4.5579</strain>
    </source>
</reference>
<evidence type="ECO:0000313" key="3">
    <source>
        <dbReference type="Proteomes" id="UP000198727"/>
    </source>
</evidence>
<feature type="domain" description="Transglutaminase-like" evidence="1">
    <location>
        <begin position="154"/>
        <end position="214"/>
    </location>
</feature>
<dbReference type="RefSeq" id="WP_092530916.1">
    <property type="nucleotide sequence ID" value="NZ_FOWW01000004.1"/>
</dbReference>
<dbReference type="STRING" id="587909.SAMN05421810_104478"/>
<dbReference type="Gene3D" id="2.60.40.2250">
    <property type="match status" value="1"/>
</dbReference>
<dbReference type="AlphaFoldDB" id="A0A1I5VQT3"/>
<dbReference type="EMBL" id="FOWW01000004">
    <property type="protein sequence ID" value="SFQ09918.1"/>
    <property type="molecule type" value="Genomic_DNA"/>
</dbReference>
<protein>
    <submittedName>
        <fullName evidence="2">Transglutaminase-like superfamily protein</fullName>
    </submittedName>
</protein>
<sequence>MTARTRLVADLSLRVTTPGKLAASIAVASTAGVDAERFTLTAEAEPASVVEVVDFPHGTRVHLLDLPRGDVRISYEAEHACRVTEAEPVTAADHIRYTRPSRYCPSDRLLGFAGHAFGRCTTTVDTVRAIVDHVADRIGYVPGSSRSTDGALDTLLGGEGVCRDFAHLCVAFCRARDIPARFAAVYAPGLSPMDFHAVFEAAVDGRWYVFDATRMAPRQSLTRIATGRDAADTAFLTTLGSDIELRTTSVTATVDPELPTDDGEALVALA</sequence>
<evidence type="ECO:0000259" key="1">
    <source>
        <dbReference type="SMART" id="SM00460"/>
    </source>
</evidence>
<organism evidence="2 3">
    <name type="scientific">Amycolatopsis arida</name>
    <dbReference type="NCBI Taxonomy" id="587909"/>
    <lineage>
        <taxon>Bacteria</taxon>
        <taxon>Bacillati</taxon>
        <taxon>Actinomycetota</taxon>
        <taxon>Actinomycetes</taxon>
        <taxon>Pseudonocardiales</taxon>
        <taxon>Pseudonocardiaceae</taxon>
        <taxon>Amycolatopsis</taxon>
    </lineage>
</organism>
<accession>A0A1I5VQT3</accession>